<name>A0A815GW80_9BILA</name>
<proteinExistence type="predicted"/>
<evidence type="ECO:0000313" key="3">
    <source>
        <dbReference type="Proteomes" id="UP000663845"/>
    </source>
</evidence>
<organism evidence="2 3">
    <name type="scientific">Adineta steineri</name>
    <dbReference type="NCBI Taxonomy" id="433720"/>
    <lineage>
        <taxon>Eukaryota</taxon>
        <taxon>Metazoa</taxon>
        <taxon>Spiralia</taxon>
        <taxon>Gnathifera</taxon>
        <taxon>Rotifera</taxon>
        <taxon>Eurotatoria</taxon>
        <taxon>Bdelloidea</taxon>
        <taxon>Adinetida</taxon>
        <taxon>Adinetidae</taxon>
        <taxon>Adineta</taxon>
    </lineage>
</organism>
<evidence type="ECO:0000256" key="1">
    <source>
        <dbReference type="SAM" id="MobiDB-lite"/>
    </source>
</evidence>
<reference evidence="2" key="1">
    <citation type="submission" date="2021-02" db="EMBL/GenBank/DDBJ databases">
        <authorList>
            <person name="Nowell W R."/>
        </authorList>
    </citation>
    <scope>NUCLEOTIDE SEQUENCE</scope>
</reference>
<gene>
    <name evidence="2" type="ORF">JYZ213_LOCUS34752</name>
</gene>
<evidence type="ECO:0000313" key="2">
    <source>
        <dbReference type="EMBL" id="CAF1345752.1"/>
    </source>
</evidence>
<feature type="region of interest" description="Disordered" evidence="1">
    <location>
        <begin position="153"/>
        <end position="178"/>
    </location>
</feature>
<sequence length="205" mass="22954">MLDTPSLTDFADRAALGRFDVKILPNEPTNESQSLINHPPQSPPSVVQFRLPHIRQSILNTSNELVILSVTNLTGISVQRVQQVVNLSFISLVYQSYTVINNALEYTGIDEITKSDTNTNTNTNEQKNNSTILTPEMIFKLLIASEIKPNQPSIISRKQQQSGSQPLNEHVPPQQQHPTRHVAINITNKTLLLSSFGWLIIDEIH</sequence>
<dbReference type="AlphaFoldDB" id="A0A815GW80"/>
<feature type="compositionally biased region" description="Polar residues" evidence="1">
    <location>
        <begin position="153"/>
        <end position="177"/>
    </location>
</feature>
<accession>A0A815GW80</accession>
<dbReference type="Proteomes" id="UP000663845">
    <property type="component" value="Unassembled WGS sequence"/>
</dbReference>
<protein>
    <submittedName>
        <fullName evidence="2">Uncharacterized protein</fullName>
    </submittedName>
</protein>
<dbReference type="EMBL" id="CAJNOG010000730">
    <property type="protein sequence ID" value="CAF1345752.1"/>
    <property type="molecule type" value="Genomic_DNA"/>
</dbReference>
<comment type="caution">
    <text evidence="2">The sequence shown here is derived from an EMBL/GenBank/DDBJ whole genome shotgun (WGS) entry which is preliminary data.</text>
</comment>